<evidence type="ECO:0000313" key="3">
    <source>
        <dbReference type="Proteomes" id="UP000271162"/>
    </source>
</evidence>
<dbReference type="PANTHER" id="PTHR11668:SF485">
    <property type="entry name" value="SERINE_THREONINE-PROTEIN PHOSPHATASE"/>
    <property type="match status" value="1"/>
</dbReference>
<keyword evidence="3" id="KW-1185">Reference proteome</keyword>
<dbReference type="EMBL" id="UYSL01012810">
    <property type="protein sequence ID" value="VDL68969.1"/>
    <property type="molecule type" value="Genomic_DNA"/>
</dbReference>
<evidence type="ECO:0000313" key="4">
    <source>
        <dbReference type="WBParaSite" id="NBR_0000537901-mRNA-1"/>
    </source>
</evidence>
<dbReference type="InterPro" id="IPR004843">
    <property type="entry name" value="Calcineurin-like_PHP"/>
</dbReference>
<dbReference type="Proteomes" id="UP000271162">
    <property type="component" value="Unassembled WGS sequence"/>
</dbReference>
<protein>
    <submittedName>
        <fullName evidence="4">Protein-serine/threonine phosphatase</fullName>
    </submittedName>
</protein>
<accession>A0A0N4XS77</accession>
<dbReference type="GO" id="GO:0005634">
    <property type="term" value="C:nucleus"/>
    <property type="evidence" value="ECO:0007669"/>
    <property type="project" value="TreeGrafter"/>
</dbReference>
<evidence type="ECO:0000313" key="2">
    <source>
        <dbReference type="EMBL" id="VDL68969.1"/>
    </source>
</evidence>
<dbReference type="SUPFAM" id="SSF56300">
    <property type="entry name" value="Metallo-dependent phosphatases"/>
    <property type="match status" value="1"/>
</dbReference>
<dbReference type="PANTHER" id="PTHR11668">
    <property type="entry name" value="SERINE/THREONINE PROTEIN PHOSPHATASE"/>
    <property type="match status" value="1"/>
</dbReference>
<dbReference type="STRING" id="27835.A0A0N4XS77"/>
<reference evidence="4" key="1">
    <citation type="submission" date="2017-02" db="UniProtKB">
        <authorList>
            <consortium name="WormBaseParasite"/>
        </authorList>
    </citation>
    <scope>IDENTIFICATION</scope>
</reference>
<reference evidence="2 3" key="2">
    <citation type="submission" date="2018-11" db="EMBL/GenBank/DDBJ databases">
        <authorList>
            <consortium name="Pathogen Informatics"/>
        </authorList>
    </citation>
    <scope>NUCLEOTIDE SEQUENCE [LARGE SCALE GENOMIC DNA]</scope>
</reference>
<dbReference type="AlphaFoldDB" id="A0A0N4XS77"/>
<feature type="domain" description="Calcineurin-like phosphoesterase" evidence="1">
    <location>
        <begin position="1"/>
        <end position="41"/>
    </location>
</feature>
<name>A0A0N4XS77_NIPBR</name>
<dbReference type="GO" id="GO:0005737">
    <property type="term" value="C:cytoplasm"/>
    <property type="evidence" value="ECO:0007669"/>
    <property type="project" value="TreeGrafter"/>
</dbReference>
<dbReference type="InterPro" id="IPR050341">
    <property type="entry name" value="PP1_catalytic_subunit"/>
</dbReference>
<proteinExistence type="predicted"/>
<dbReference type="InterPro" id="IPR029052">
    <property type="entry name" value="Metallo-depent_PP-like"/>
</dbReference>
<dbReference type="Gene3D" id="3.60.21.10">
    <property type="match status" value="1"/>
</dbReference>
<gene>
    <name evidence="2" type="ORF">NBR_LOCUS5380</name>
</gene>
<dbReference type="WBParaSite" id="NBR_0000537901-mRNA-1">
    <property type="protein sequence ID" value="NBR_0000537901-mRNA-1"/>
    <property type="gene ID" value="NBR_0000537901"/>
</dbReference>
<dbReference type="Pfam" id="PF00149">
    <property type="entry name" value="Metallophos"/>
    <property type="match status" value="1"/>
</dbReference>
<dbReference type="GO" id="GO:0004722">
    <property type="term" value="F:protein serine/threonine phosphatase activity"/>
    <property type="evidence" value="ECO:0007669"/>
    <property type="project" value="TreeGrafter"/>
</dbReference>
<sequence length="45" mass="4990">MPVAALIDNKIFCCHGGLSPTLRSLDQLKRISRPCDVQETGKLYT</sequence>
<organism evidence="4">
    <name type="scientific">Nippostrongylus brasiliensis</name>
    <name type="common">Rat hookworm</name>
    <dbReference type="NCBI Taxonomy" id="27835"/>
    <lineage>
        <taxon>Eukaryota</taxon>
        <taxon>Metazoa</taxon>
        <taxon>Ecdysozoa</taxon>
        <taxon>Nematoda</taxon>
        <taxon>Chromadorea</taxon>
        <taxon>Rhabditida</taxon>
        <taxon>Rhabditina</taxon>
        <taxon>Rhabditomorpha</taxon>
        <taxon>Strongyloidea</taxon>
        <taxon>Heligmosomidae</taxon>
        <taxon>Nippostrongylus</taxon>
    </lineage>
</organism>
<evidence type="ECO:0000259" key="1">
    <source>
        <dbReference type="Pfam" id="PF00149"/>
    </source>
</evidence>